<dbReference type="InterPro" id="IPR013751">
    <property type="entry name" value="ACP_syn_III_N"/>
</dbReference>
<accession>A0A9Q4MTZ7</accession>
<gene>
    <name evidence="5" type="ORF">GKD70_22510</name>
</gene>
<name>A0A9Q4MTZ7_PARDI</name>
<feature type="domain" description="Beta-ketoacyl-[acyl-carrier-protein] synthase III C-terminal" evidence="3">
    <location>
        <begin position="249"/>
        <end position="333"/>
    </location>
</feature>
<sequence length="346" mass="37989">MALFDITKVRIAGISACVPKQVIRVEDSVKSADYDSSNFAEKTGIKSAHISNEYTASDLCYNAAEKLINDLEWNKTDVGALFFVSQHPDYILPATSCILQERLGLSRECYAIDISLGCSGWVYGLSSVAAILSQGGIKKALLLVGDARKRALCEFDPLFGYAGTVTALEYTGNESDRFTFHFGTDGSGYDAIIIPDGGSRNPVTLKSFDMEDVDGKKVHRLQTRMKGMDVFAFGISVAPKSIKKIVEFSGKQISDYDYFILHQANLMMNEKIRKKLQLDSDKVPYSLTEFGNTSSASIPLTILTQTRGKVEKKETNWIACGFGVGLSWGTVAFTTKNLVLSNLIEL</sequence>
<dbReference type="InterPro" id="IPR016039">
    <property type="entry name" value="Thiolase-like"/>
</dbReference>
<protein>
    <submittedName>
        <fullName evidence="5">Ketoacyl-ACP synthase III</fullName>
    </submittedName>
</protein>
<proteinExistence type="predicted"/>
<organism evidence="5 6">
    <name type="scientific">Parabacteroides distasonis</name>
    <dbReference type="NCBI Taxonomy" id="823"/>
    <lineage>
        <taxon>Bacteria</taxon>
        <taxon>Pseudomonadati</taxon>
        <taxon>Bacteroidota</taxon>
        <taxon>Bacteroidia</taxon>
        <taxon>Bacteroidales</taxon>
        <taxon>Tannerellaceae</taxon>
        <taxon>Parabacteroides</taxon>
    </lineage>
</organism>
<evidence type="ECO:0000256" key="1">
    <source>
        <dbReference type="ARBA" id="ARBA00022679"/>
    </source>
</evidence>
<feature type="domain" description="Beta-ketoacyl-[acyl-carrier-protein] synthase III N-terminal" evidence="4">
    <location>
        <begin position="112"/>
        <end position="186"/>
    </location>
</feature>
<evidence type="ECO:0000259" key="3">
    <source>
        <dbReference type="Pfam" id="PF08541"/>
    </source>
</evidence>
<dbReference type="EMBL" id="WKMO01000047">
    <property type="protein sequence ID" value="MSB76033.1"/>
    <property type="molecule type" value="Genomic_DNA"/>
</dbReference>
<dbReference type="PANTHER" id="PTHR34069">
    <property type="entry name" value="3-OXOACYL-[ACYL-CARRIER-PROTEIN] SYNTHASE 3"/>
    <property type="match status" value="1"/>
</dbReference>
<dbReference type="GO" id="GO:0004315">
    <property type="term" value="F:3-oxoacyl-[acyl-carrier-protein] synthase activity"/>
    <property type="evidence" value="ECO:0007669"/>
    <property type="project" value="InterPro"/>
</dbReference>
<evidence type="ECO:0000313" key="6">
    <source>
        <dbReference type="Proteomes" id="UP000441609"/>
    </source>
</evidence>
<dbReference type="PANTHER" id="PTHR34069:SF2">
    <property type="entry name" value="BETA-KETOACYL-[ACYL-CARRIER-PROTEIN] SYNTHASE III"/>
    <property type="match status" value="1"/>
</dbReference>
<dbReference type="Pfam" id="PF08545">
    <property type="entry name" value="ACP_syn_III"/>
    <property type="match status" value="1"/>
</dbReference>
<dbReference type="RefSeq" id="WP_005859185.1">
    <property type="nucleotide sequence ID" value="NZ_BQOC01000002.1"/>
</dbReference>
<dbReference type="OrthoDB" id="9815506at2"/>
<dbReference type="Proteomes" id="UP000441609">
    <property type="component" value="Unassembled WGS sequence"/>
</dbReference>
<keyword evidence="2" id="KW-0012">Acyltransferase</keyword>
<dbReference type="InterPro" id="IPR013747">
    <property type="entry name" value="ACP_syn_III_C"/>
</dbReference>
<comment type="caution">
    <text evidence="5">The sequence shown here is derived from an EMBL/GenBank/DDBJ whole genome shotgun (WGS) entry which is preliminary data.</text>
</comment>
<evidence type="ECO:0000256" key="2">
    <source>
        <dbReference type="ARBA" id="ARBA00023315"/>
    </source>
</evidence>
<dbReference type="AlphaFoldDB" id="A0A9Q4MTZ7"/>
<dbReference type="Pfam" id="PF08541">
    <property type="entry name" value="ACP_syn_III_C"/>
    <property type="match status" value="1"/>
</dbReference>
<dbReference type="GO" id="GO:0044550">
    <property type="term" value="P:secondary metabolite biosynthetic process"/>
    <property type="evidence" value="ECO:0007669"/>
    <property type="project" value="TreeGrafter"/>
</dbReference>
<dbReference type="SUPFAM" id="SSF53901">
    <property type="entry name" value="Thiolase-like"/>
    <property type="match status" value="1"/>
</dbReference>
<keyword evidence="1" id="KW-0808">Transferase</keyword>
<evidence type="ECO:0000259" key="4">
    <source>
        <dbReference type="Pfam" id="PF08545"/>
    </source>
</evidence>
<dbReference type="CDD" id="cd00830">
    <property type="entry name" value="KAS_III"/>
    <property type="match status" value="1"/>
</dbReference>
<dbReference type="GO" id="GO:0006633">
    <property type="term" value="P:fatty acid biosynthetic process"/>
    <property type="evidence" value="ECO:0007669"/>
    <property type="project" value="InterPro"/>
</dbReference>
<evidence type="ECO:0000313" key="5">
    <source>
        <dbReference type="EMBL" id="MSB76033.1"/>
    </source>
</evidence>
<reference evidence="5 6" key="1">
    <citation type="journal article" date="2019" name="Nat. Med.">
        <title>A library of human gut bacterial isolates paired with longitudinal multiomics data enables mechanistic microbiome research.</title>
        <authorList>
            <person name="Poyet M."/>
            <person name="Groussin M."/>
            <person name="Gibbons S.M."/>
            <person name="Avila-Pacheco J."/>
            <person name="Jiang X."/>
            <person name="Kearney S.M."/>
            <person name="Perrotta A.R."/>
            <person name="Berdy B."/>
            <person name="Zhao S."/>
            <person name="Lieberman T.D."/>
            <person name="Swanson P.K."/>
            <person name="Smith M."/>
            <person name="Roesemann S."/>
            <person name="Alexander J.E."/>
            <person name="Rich S.A."/>
            <person name="Livny J."/>
            <person name="Vlamakis H."/>
            <person name="Clish C."/>
            <person name="Bullock K."/>
            <person name="Deik A."/>
            <person name="Scott J."/>
            <person name="Pierce K.A."/>
            <person name="Xavier R.J."/>
            <person name="Alm E.J."/>
        </authorList>
    </citation>
    <scope>NUCLEOTIDE SEQUENCE [LARGE SCALE GENOMIC DNA]</scope>
    <source>
        <strain evidence="5 6">BIOML-A20</strain>
    </source>
</reference>
<dbReference type="Gene3D" id="3.40.47.10">
    <property type="match status" value="1"/>
</dbReference>